<evidence type="ECO:0000259" key="12">
    <source>
        <dbReference type="Pfam" id="PF00082"/>
    </source>
</evidence>
<organism evidence="15 16">
    <name type="scientific">Rossellomorea aquimaris</name>
    <dbReference type="NCBI Taxonomy" id="189382"/>
    <lineage>
        <taxon>Bacteria</taxon>
        <taxon>Bacillati</taxon>
        <taxon>Bacillota</taxon>
        <taxon>Bacilli</taxon>
        <taxon>Bacillales</taxon>
        <taxon>Bacillaceae</taxon>
        <taxon>Rossellomorea</taxon>
    </lineage>
</organism>
<dbReference type="Pfam" id="PF04122">
    <property type="entry name" value="CW_binding_2"/>
    <property type="match status" value="3"/>
</dbReference>
<dbReference type="CDD" id="cd07477">
    <property type="entry name" value="Peptidases_S8_Subtilisin_subset"/>
    <property type="match status" value="1"/>
</dbReference>
<dbReference type="EMBL" id="VTEW01000015">
    <property type="protein sequence ID" value="TYS75802.1"/>
    <property type="molecule type" value="Genomic_DNA"/>
</dbReference>
<evidence type="ECO:0000313" key="16">
    <source>
        <dbReference type="Proteomes" id="UP000325054"/>
    </source>
</evidence>
<evidence type="ECO:0000256" key="8">
    <source>
        <dbReference type="ARBA" id="ARBA00022825"/>
    </source>
</evidence>
<dbReference type="InterPro" id="IPR007253">
    <property type="entry name" value="Cell_wall-bd_2"/>
</dbReference>
<dbReference type="InterPro" id="IPR007280">
    <property type="entry name" value="Peptidase_C_arc/bac"/>
</dbReference>
<comment type="similarity">
    <text evidence="3 10">Belongs to the peptidase S8 family.</text>
</comment>
<dbReference type="InterPro" id="IPR054399">
    <property type="entry name" value="Fervidolysin-like_N_prodom"/>
</dbReference>
<comment type="caution">
    <text evidence="15">The sequence shown here is derived from an EMBL/GenBank/DDBJ whole genome shotgun (WGS) entry which is preliminary data.</text>
</comment>
<dbReference type="InterPro" id="IPR000209">
    <property type="entry name" value="Peptidase_S8/S53_dom"/>
</dbReference>
<dbReference type="Gene3D" id="3.40.50.12090">
    <property type="match status" value="2"/>
</dbReference>
<dbReference type="InterPro" id="IPR022398">
    <property type="entry name" value="Peptidase_S8_His-AS"/>
</dbReference>
<dbReference type="Gene3D" id="2.60.120.380">
    <property type="match status" value="3"/>
</dbReference>
<evidence type="ECO:0000256" key="3">
    <source>
        <dbReference type="ARBA" id="ARBA00011073"/>
    </source>
</evidence>
<evidence type="ECO:0000256" key="6">
    <source>
        <dbReference type="ARBA" id="ARBA00022723"/>
    </source>
</evidence>
<dbReference type="PANTHER" id="PTHR43806">
    <property type="entry name" value="PEPTIDASE S8"/>
    <property type="match status" value="1"/>
</dbReference>
<dbReference type="Pfam" id="PF22148">
    <property type="entry name" value="Fervidolysin_NPro-like"/>
    <property type="match status" value="1"/>
</dbReference>
<dbReference type="GO" id="GO:0046872">
    <property type="term" value="F:metal ion binding"/>
    <property type="evidence" value="ECO:0007669"/>
    <property type="project" value="UniProtKB-KW"/>
</dbReference>
<keyword evidence="5 10" id="KW-0645">Protease</keyword>
<accession>A0A5D4TMV6</accession>
<dbReference type="SUPFAM" id="SSF52743">
    <property type="entry name" value="Subtilisin-like"/>
    <property type="match status" value="1"/>
</dbReference>
<dbReference type="OrthoDB" id="9798386at2"/>
<feature type="signal peptide" evidence="11">
    <location>
        <begin position="1"/>
        <end position="24"/>
    </location>
</feature>
<dbReference type="Proteomes" id="UP000325054">
    <property type="component" value="Unassembled WGS sequence"/>
</dbReference>
<evidence type="ECO:0000256" key="4">
    <source>
        <dbReference type="ARBA" id="ARBA00022525"/>
    </source>
</evidence>
<keyword evidence="11" id="KW-0732">Signal</keyword>
<reference evidence="15 16" key="1">
    <citation type="submission" date="2019-08" db="EMBL/GenBank/DDBJ databases">
        <title>Bacillus genomes from the desert of Cuatro Cienegas, Coahuila.</title>
        <authorList>
            <person name="Olmedo-Alvarez G."/>
        </authorList>
    </citation>
    <scope>NUCLEOTIDE SEQUENCE [LARGE SCALE GENOMIC DNA]</scope>
    <source>
        <strain evidence="15 16">CH451a_14T</strain>
    </source>
</reference>
<dbReference type="InterPro" id="IPR023828">
    <property type="entry name" value="Peptidase_S8_Ser-AS"/>
</dbReference>
<evidence type="ECO:0000256" key="7">
    <source>
        <dbReference type="ARBA" id="ARBA00022801"/>
    </source>
</evidence>
<dbReference type="PROSITE" id="PS00137">
    <property type="entry name" value="SUBTILASE_HIS"/>
    <property type="match status" value="1"/>
</dbReference>
<feature type="active site" description="Charge relay system" evidence="10">
    <location>
        <position position="366"/>
    </location>
</feature>
<dbReference type="InterPro" id="IPR050131">
    <property type="entry name" value="Peptidase_S8_subtilisin-like"/>
</dbReference>
<dbReference type="Gene3D" id="3.40.50.200">
    <property type="entry name" value="Peptidase S8/S53 domain"/>
    <property type="match status" value="1"/>
</dbReference>
<comment type="subcellular location">
    <subcellularLocation>
        <location evidence="2">Secreted</location>
    </subcellularLocation>
</comment>
<keyword evidence="8 10" id="KW-0720">Serine protease</keyword>
<feature type="domain" description="Peptidase C-terminal archaeal/bacterial" evidence="13">
    <location>
        <begin position="1060"/>
        <end position="1127"/>
    </location>
</feature>
<dbReference type="GO" id="GO:0006508">
    <property type="term" value="P:proteolysis"/>
    <property type="evidence" value="ECO:0007669"/>
    <property type="project" value="UniProtKB-KW"/>
</dbReference>
<dbReference type="Pfam" id="PF04151">
    <property type="entry name" value="PPC"/>
    <property type="match status" value="1"/>
</dbReference>
<feature type="chain" id="PRO_5039619598" evidence="11">
    <location>
        <begin position="25"/>
        <end position="1446"/>
    </location>
</feature>
<keyword evidence="6" id="KW-0479">Metal-binding</keyword>
<dbReference type="InterPro" id="IPR036852">
    <property type="entry name" value="Peptidase_S8/S53_dom_sf"/>
</dbReference>
<evidence type="ECO:0000256" key="1">
    <source>
        <dbReference type="ARBA" id="ARBA00001913"/>
    </source>
</evidence>
<dbReference type="Pfam" id="PF00082">
    <property type="entry name" value="Peptidase_S8"/>
    <property type="match status" value="1"/>
</dbReference>
<name>A0A5D4TMV6_9BACI</name>
<sequence>MKRTKKGIISAGLALLVTMSPVSEFSVSAEQSVNKISAYDLKEKIDKQLIREGKSEGTAQLQMVPSGEKIQENTLVIQYKNSLPASLHKSAGTSVKKRMEELGFEIVSYSNKANLTKIIKTYQSNPDVISVHKSAAFEKLGVADPKVNKQPFLQELKAAEAQSLAGAHPVTVAVIDGGVDNKHEELKANLLPSINMVDPLRGAEPDMHGTHVAGIIAGQKNNGIGGMGINPSAKILPVDVFNGSEMAFDYVIAEGILRAIEEEADVINMSLGSNFPSPIIEKAVERAINAGVTVVAAAGNSGSDEREYPAGFEGVISVGAVNDGNTLTSFSNYGSSVDVVAPGEVIYSTGYDPGKKSTFKELSGTSMAAPMVAGAASLILSQYPDLSPAQIEYLLENTSRDLGEKGYDLQYGYGLIDPAAALKADAENIPDSVSLFEDEFLAKAEPLAISGDNAQESGAIKLPGERHYYQLDVEEGDYIQSALSGSAHYDYGLDIYLYKSNKAYPLESINVNDVKDGIAEGYLYKAPEEGTVVIGVRDVNGNYNAEGESSYQLNVVKKKELPEDESSMEQPITLSLEKSLDTPLFLTGEEGDSDFFTFQVDKPQLVKFDVTGVPGTDLRANVFLTDPSLPEEESAEEEYLLTSVDNNGVGSKETLTLEVFPEMTYTVEVTNGPDFYFDEWFGEEFFSFTNSGFESLLPYSISLEGKGIPEDKDGFPDSLGEEESPEEENIAEQLREYYTKQYSDRKENEDTIADDEDEFDDPLEQSALPLREGEAGKEYIQTIDDIDLYHFSPETTGVYQWDISKSETFLPIMELLVKDEEVGEWYAVATNYMGMHPDEYLRSGLTEGRQYILAVMNGYYQPSFEEYSVEVNLFYEGKLDENEPNNSPWEATRIDEKAAGDYGTVSDMDFFYLPPGDKGIYGVNVVPVPKKTEAGVPAVLKTPIDPVLIFIEDSNGNQVIDHTESEKMVIVDKGFDNEMEKGSFNRQQGAGYFILTLNYFSDAASLTPYEITVGEASHKDEDSANSVSNNIPSKPLDIKVAGQNKYQAKGRINYRETGEDVDWYKLSVWKGTAAQINLDAPADIDGALKVYSKTGKLIKEINYYGENDNEVFSLDLTESGPYFVAVSDAAGNPSVEEYTLSVTTAPVDKKVERIAGSSRYDTSLKFSGRIPDNSLNTVILSSGKDYPDALAGAVLTKKVNGTILLVGNDPATMQNVMKETSRLLKKDGKVIILGGKNAIPASVETAVKKQFKAERVFGENRTQTAIAIAKKVNSKPAEIFLASGKDFADALSVSPYAASKSIPVLLNSSAALDKDLKDYIESSGVKKVTVLGGEKALSKQVVSDLKKAGVTEVKRIFGSDRYETSAKIAENYYSTGTKAAIASGKSFPDALVGSHLASVYQMPILLTEGNVLTKPVKDYMKKRENGNFYLYGGEKVLGKDIEAALK</sequence>
<dbReference type="RefSeq" id="WP_148992501.1">
    <property type="nucleotide sequence ID" value="NZ_VTEW01000015.1"/>
</dbReference>
<evidence type="ECO:0000256" key="9">
    <source>
        <dbReference type="ARBA" id="ARBA00022837"/>
    </source>
</evidence>
<keyword evidence="9" id="KW-0106">Calcium</keyword>
<comment type="cofactor">
    <cofactor evidence="1">
        <name>Ca(2+)</name>
        <dbReference type="ChEBI" id="CHEBI:29108"/>
    </cofactor>
</comment>
<evidence type="ECO:0000259" key="14">
    <source>
        <dbReference type="Pfam" id="PF22148"/>
    </source>
</evidence>
<dbReference type="GO" id="GO:0005576">
    <property type="term" value="C:extracellular region"/>
    <property type="evidence" value="ECO:0007669"/>
    <property type="project" value="UniProtKB-SubCell"/>
</dbReference>
<dbReference type="PROSITE" id="PS00138">
    <property type="entry name" value="SUBTILASE_SER"/>
    <property type="match status" value="1"/>
</dbReference>
<protein>
    <submittedName>
        <fullName evidence="15">S8 family serine peptidase</fullName>
    </submittedName>
</protein>
<evidence type="ECO:0000256" key="10">
    <source>
        <dbReference type="PROSITE-ProRule" id="PRU01240"/>
    </source>
</evidence>
<dbReference type="InterPro" id="IPR034202">
    <property type="entry name" value="Subtilisin_Carlsberg-like"/>
</dbReference>
<feature type="active site" description="Charge relay system" evidence="10">
    <location>
        <position position="208"/>
    </location>
</feature>
<dbReference type="PRINTS" id="PR00723">
    <property type="entry name" value="SUBTILISIN"/>
</dbReference>
<evidence type="ECO:0000256" key="5">
    <source>
        <dbReference type="ARBA" id="ARBA00022670"/>
    </source>
</evidence>
<feature type="domain" description="Fervidolysin-like N-terminal prodomain" evidence="14">
    <location>
        <begin position="65"/>
        <end position="128"/>
    </location>
</feature>
<keyword evidence="7 10" id="KW-0378">Hydrolase</keyword>
<evidence type="ECO:0000313" key="15">
    <source>
        <dbReference type="EMBL" id="TYS75802.1"/>
    </source>
</evidence>
<dbReference type="GO" id="GO:0004252">
    <property type="term" value="F:serine-type endopeptidase activity"/>
    <property type="evidence" value="ECO:0007669"/>
    <property type="project" value="UniProtKB-UniRule"/>
</dbReference>
<dbReference type="InterPro" id="IPR015500">
    <property type="entry name" value="Peptidase_S8_subtilisin-rel"/>
</dbReference>
<proteinExistence type="inferred from homology"/>
<evidence type="ECO:0000259" key="13">
    <source>
        <dbReference type="Pfam" id="PF04151"/>
    </source>
</evidence>
<evidence type="ECO:0000256" key="11">
    <source>
        <dbReference type="SAM" id="SignalP"/>
    </source>
</evidence>
<gene>
    <name evidence="15" type="ORF">FZC80_16500</name>
</gene>
<dbReference type="PANTHER" id="PTHR43806:SF11">
    <property type="entry name" value="CEREVISIN-RELATED"/>
    <property type="match status" value="1"/>
</dbReference>
<feature type="active site" description="Charge relay system" evidence="10">
    <location>
        <position position="176"/>
    </location>
</feature>
<evidence type="ECO:0000256" key="2">
    <source>
        <dbReference type="ARBA" id="ARBA00004613"/>
    </source>
</evidence>
<dbReference type="PROSITE" id="PS51892">
    <property type="entry name" value="SUBTILASE"/>
    <property type="match status" value="1"/>
</dbReference>
<feature type="domain" description="Peptidase S8/S53" evidence="12">
    <location>
        <begin position="170"/>
        <end position="414"/>
    </location>
</feature>
<keyword evidence="4" id="KW-0964">Secreted</keyword>